<feature type="repeat" description="TPR" evidence="1">
    <location>
        <begin position="298"/>
        <end position="331"/>
    </location>
</feature>
<dbReference type="InterPro" id="IPR011990">
    <property type="entry name" value="TPR-like_helical_dom_sf"/>
</dbReference>
<comment type="caution">
    <text evidence="3">The sequence shown here is derived from an EMBL/GenBank/DDBJ whole genome shotgun (WGS) entry which is preliminary data.</text>
</comment>
<dbReference type="InterPro" id="IPR019734">
    <property type="entry name" value="TPR_rpt"/>
</dbReference>
<name>A0ABN8PA00_9CNID</name>
<dbReference type="EMBL" id="CALNXK010000062">
    <property type="protein sequence ID" value="CAH3139312.1"/>
    <property type="molecule type" value="Genomic_DNA"/>
</dbReference>
<dbReference type="Pfam" id="PF13424">
    <property type="entry name" value="TPR_12"/>
    <property type="match status" value="5"/>
</dbReference>
<dbReference type="SMART" id="SM00028">
    <property type="entry name" value="TPR"/>
    <property type="match status" value="12"/>
</dbReference>
<dbReference type="PROSITE" id="PS50005">
    <property type="entry name" value="TPR"/>
    <property type="match status" value="2"/>
</dbReference>
<dbReference type="Proteomes" id="UP001159405">
    <property type="component" value="Unassembled WGS sequence"/>
</dbReference>
<sequence length="1037" mass="116299">MDNTEEVITTIFIGTFVATFLRKTSRVLQALVMCKECLILLNNKALAKTKEIVDIAYTRIYLSLFKTYCLLNDHTSGIECGRKLLHFLRVCGEKSKEGQVTCKLAKLYHLQSQYNEAKRLYKEALSIMVEIGDRQRQSTCYENLGTVYGSLCEYGKAKTYYKNALVIKKEIGDKQGEAVCYGNLGNVYELLCEYGKAETCYKSALLVTKEIGDKRGEATCYENLGTVYESLCDYGKAETYQRNALVIRKEIGDKQGEAVCYGNLGNVYESLCEYKKAETYHKSALLITKEIGDKKGEGTCYGNLGNVYQSLGEYGKAERYYKNALVIRKEIGDKRGEAMCYGNLGTVYESLSEYGKAEIYQQKALVIRKEIGDKQGEAACYGNLGTVYNSLGEYGKAKKYQMNALAIRKEIGDKKGEAVSYGNLGTVYAFLGEYGKAKIYQENALVIRKEIGDKRGEAACYGNLGNVYNSVGEYGKAETYQMNALVIRKEIGDKQGESLCYGSLGNVYKSLGKYAEAKEYHKRALAISREISYLAGETESHLCLARDAILENNLDDALSNLQASINENEKMRAFLGRNDQFKVSLLDKRSGSYQLLSAMYCLMGNAKEALCVLELERGRALADLILGQYSAEQQISVNPLSWPDIERIVKNEIDCNFLYISYFCKYMFLWVLKGNKPTLFRKVDVNECFDKKGLERQVHEVFSEKTFRQCGDRSLFFLKADDSTHKASGEVSSAGFRLLETEEEEEERQPVPSVAECYQMIIAPVAKFLDEPELVIVPHRSLFKVPFAALKEEGEKYLSQTYRIRIIPSFSTLGLIQDSPADYHSQTGALIVGDPDVGDVLYKGRIQNLFRMPSARKEAEMIAELLGAEPLLDERATKQVVLQRIPSVSLIHFAAHGHAERGEIVLAPERPTNATPCEKDYLLTVNDISQIQLRAKLVVLSCCYGAQGQVRAEGIIGIARAFLGSGARSVLASLWPIPDKATEQLMSRFYKHLVRGESASESLHQAMKWMRSNGYHDLGNWAPFMLIGDNVKFDFGK</sequence>
<evidence type="ECO:0000313" key="4">
    <source>
        <dbReference type="Proteomes" id="UP001159405"/>
    </source>
</evidence>
<keyword evidence="1" id="KW-0802">TPR repeat</keyword>
<feature type="domain" description="CHAT" evidence="2">
    <location>
        <begin position="756"/>
        <end position="1029"/>
    </location>
</feature>
<dbReference type="SUPFAM" id="SSF81901">
    <property type="entry name" value="HCP-like"/>
    <property type="match status" value="1"/>
</dbReference>
<dbReference type="PANTHER" id="PTHR10098">
    <property type="entry name" value="RAPSYN-RELATED"/>
    <property type="match status" value="1"/>
</dbReference>
<dbReference type="SUPFAM" id="SSF48452">
    <property type="entry name" value="TPR-like"/>
    <property type="match status" value="2"/>
</dbReference>
<dbReference type="Gene3D" id="1.25.40.10">
    <property type="entry name" value="Tetratricopeptide repeat domain"/>
    <property type="match status" value="3"/>
</dbReference>
<reference evidence="3 4" key="1">
    <citation type="submission" date="2022-05" db="EMBL/GenBank/DDBJ databases">
        <authorList>
            <consortium name="Genoscope - CEA"/>
            <person name="William W."/>
        </authorList>
    </citation>
    <scope>NUCLEOTIDE SEQUENCE [LARGE SCALE GENOMIC DNA]</scope>
</reference>
<dbReference type="PANTHER" id="PTHR10098:SF108">
    <property type="entry name" value="TETRATRICOPEPTIDE REPEAT PROTEIN 28"/>
    <property type="match status" value="1"/>
</dbReference>
<dbReference type="Pfam" id="PF12770">
    <property type="entry name" value="CHAT"/>
    <property type="match status" value="1"/>
</dbReference>
<evidence type="ECO:0000256" key="1">
    <source>
        <dbReference type="PROSITE-ProRule" id="PRU00339"/>
    </source>
</evidence>
<keyword evidence="4" id="KW-1185">Reference proteome</keyword>
<accession>A0ABN8PA00</accession>
<feature type="repeat" description="TPR" evidence="1">
    <location>
        <begin position="498"/>
        <end position="531"/>
    </location>
</feature>
<dbReference type="InterPro" id="IPR024983">
    <property type="entry name" value="CHAT_dom"/>
</dbReference>
<gene>
    <name evidence="3" type="ORF">PLOB_00040616</name>
</gene>
<protein>
    <recommendedName>
        <fullName evidence="2">CHAT domain-containing protein</fullName>
    </recommendedName>
</protein>
<proteinExistence type="predicted"/>
<evidence type="ECO:0000313" key="3">
    <source>
        <dbReference type="EMBL" id="CAH3139312.1"/>
    </source>
</evidence>
<organism evidence="3 4">
    <name type="scientific">Porites lobata</name>
    <dbReference type="NCBI Taxonomy" id="104759"/>
    <lineage>
        <taxon>Eukaryota</taxon>
        <taxon>Metazoa</taxon>
        <taxon>Cnidaria</taxon>
        <taxon>Anthozoa</taxon>
        <taxon>Hexacorallia</taxon>
        <taxon>Scleractinia</taxon>
        <taxon>Fungiina</taxon>
        <taxon>Poritidae</taxon>
        <taxon>Porites</taxon>
    </lineage>
</organism>
<evidence type="ECO:0000259" key="2">
    <source>
        <dbReference type="Pfam" id="PF12770"/>
    </source>
</evidence>